<feature type="non-terminal residue" evidence="1">
    <location>
        <position position="84"/>
    </location>
</feature>
<evidence type="ECO:0000313" key="2">
    <source>
        <dbReference type="Proteomes" id="UP000321570"/>
    </source>
</evidence>
<dbReference type="Proteomes" id="UP000321570">
    <property type="component" value="Unassembled WGS sequence"/>
</dbReference>
<name>A0A564ZC08_HYMDI</name>
<proteinExistence type="predicted"/>
<organism evidence="1 2">
    <name type="scientific">Hymenolepis diminuta</name>
    <name type="common">Rat tapeworm</name>
    <dbReference type="NCBI Taxonomy" id="6216"/>
    <lineage>
        <taxon>Eukaryota</taxon>
        <taxon>Metazoa</taxon>
        <taxon>Spiralia</taxon>
        <taxon>Lophotrochozoa</taxon>
        <taxon>Platyhelminthes</taxon>
        <taxon>Cestoda</taxon>
        <taxon>Eucestoda</taxon>
        <taxon>Cyclophyllidea</taxon>
        <taxon>Hymenolepididae</taxon>
        <taxon>Hymenolepis</taxon>
    </lineage>
</organism>
<sequence length="84" mass="9748">MNKNGLMNYKSEGLLSSAKEEKNNSLAYQITRQLVEQCSDETQLRIRNKLHQVADGSNFIEKQLNVIKMESNIEEEWKFVALVM</sequence>
<dbReference type="AlphaFoldDB" id="A0A564ZC08"/>
<protein>
    <submittedName>
        <fullName evidence="1">Uncharacterized protein</fullName>
    </submittedName>
</protein>
<keyword evidence="2" id="KW-1185">Reference proteome</keyword>
<accession>A0A564ZC08</accession>
<dbReference type="EMBL" id="CABIJS010000703">
    <property type="protein sequence ID" value="VUZ56408.1"/>
    <property type="molecule type" value="Genomic_DNA"/>
</dbReference>
<evidence type="ECO:0000313" key="1">
    <source>
        <dbReference type="EMBL" id="VUZ56408.1"/>
    </source>
</evidence>
<gene>
    <name evidence="1" type="ORF">WMSIL1_LOCUS14068</name>
</gene>
<reference evidence="1 2" key="1">
    <citation type="submission" date="2019-07" db="EMBL/GenBank/DDBJ databases">
        <authorList>
            <person name="Jastrzebski P J."/>
            <person name="Paukszto L."/>
            <person name="Jastrzebski P J."/>
        </authorList>
    </citation>
    <scope>NUCLEOTIDE SEQUENCE [LARGE SCALE GENOMIC DNA]</scope>
    <source>
        <strain evidence="1 2">WMS-il1</strain>
    </source>
</reference>